<dbReference type="InterPro" id="IPR030475">
    <property type="entry name" value="RNR_small_AS"/>
</dbReference>
<evidence type="ECO:0000313" key="8">
    <source>
        <dbReference type="Proteomes" id="UP000008234"/>
    </source>
</evidence>
<evidence type="ECO:0000256" key="5">
    <source>
        <dbReference type="PIRSR" id="PIRSR000355-1"/>
    </source>
</evidence>
<dbReference type="GO" id="GO:0004748">
    <property type="term" value="F:ribonucleoside-diphosphate reductase activity, thioredoxin disulfide as acceptor"/>
    <property type="evidence" value="ECO:0007669"/>
    <property type="project" value="UniProtKB-EC"/>
</dbReference>
<dbReference type="CDD" id="cd01049">
    <property type="entry name" value="RNRR2"/>
    <property type="match status" value="1"/>
</dbReference>
<keyword evidence="4 6" id="KW-0479">Metal-binding</keyword>
<dbReference type="STRING" id="699246.HMPREF0868_0099"/>
<feature type="binding site" evidence="6">
    <location>
        <position position="143"/>
    </location>
    <ligand>
        <name>Fe cation</name>
        <dbReference type="ChEBI" id="CHEBI:24875"/>
        <label>1</label>
    </ligand>
</feature>
<dbReference type="HOGENOM" id="CLU_035339_1_0_9"/>
<dbReference type="InterPro" id="IPR012348">
    <property type="entry name" value="RNR-like"/>
</dbReference>
<dbReference type="Proteomes" id="UP000008234">
    <property type="component" value="Chromosome"/>
</dbReference>
<organism evidence="7 8">
    <name type="scientific">Mageeibacillus indolicus (strain UPII9-5)</name>
    <name type="common">Clostridiales genomosp. BVAB3 (strain UPII9-5)</name>
    <dbReference type="NCBI Taxonomy" id="699246"/>
    <lineage>
        <taxon>Bacteria</taxon>
        <taxon>Bacillati</taxon>
        <taxon>Bacillota</taxon>
        <taxon>Clostridia</taxon>
        <taxon>Eubacteriales</taxon>
        <taxon>Oscillospiraceae</taxon>
        <taxon>Mageeibacillus</taxon>
    </lineage>
</organism>
<dbReference type="SUPFAM" id="SSF47240">
    <property type="entry name" value="Ferritin-like"/>
    <property type="match status" value="1"/>
</dbReference>
<dbReference type="PANTHER" id="PTHR23409:SF18">
    <property type="entry name" value="RIBONUCLEOSIDE-DIPHOSPHATE REDUCTASE SUBUNIT M2"/>
    <property type="match status" value="1"/>
</dbReference>
<dbReference type="PIRSF" id="PIRSF000355">
    <property type="entry name" value="NrdB"/>
    <property type="match status" value="1"/>
</dbReference>
<dbReference type="GO" id="GO:0009263">
    <property type="term" value="P:deoxyribonucleotide biosynthetic process"/>
    <property type="evidence" value="ECO:0007669"/>
    <property type="project" value="UniProtKB-KW"/>
</dbReference>
<dbReference type="InterPro" id="IPR009078">
    <property type="entry name" value="Ferritin-like_SF"/>
</dbReference>
<dbReference type="InterPro" id="IPR033909">
    <property type="entry name" value="RNR_small"/>
</dbReference>
<evidence type="ECO:0000256" key="3">
    <source>
        <dbReference type="ARBA" id="ARBA00047754"/>
    </source>
</evidence>
<dbReference type="eggNOG" id="COG0208">
    <property type="taxonomic scope" value="Bacteria"/>
</dbReference>
<gene>
    <name evidence="7" type="ordered locus">HMPREF0868_0099</name>
</gene>
<dbReference type="RefSeq" id="WP_012994178.1">
    <property type="nucleotide sequence ID" value="NC_013895.2"/>
</dbReference>
<comment type="cofactor">
    <cofactor evidence="4 6">
        <name>Fe cation</name>
        <dbReference type="ChEBI" id="CHEBI:24875"/>
    </cofactor>
    <text evidence="4 6">Binds 2 iron ions per subunit.</text>
</comment>
<keyword evidence="8" id="KW-1185">Reference proteome</keyword>
<evidence type="ECO:0000256" key="1">
    <source>
        <dbReference type="ARBA" id="ARBA00009303"/>
    </source>
</evidence>
<dbReference type="Gene3D" id="1.10.620.20">
    <property type="entry name" value="Ribonucleotide Reductase, subunit A"/>
    <property type="match status" value="1"/>
</dbReference>
<evidence type="ECO:0000313" key="7">
    <source>
        <dbReference type="EMBL" id="ADC90757.1"/>
    </source>
</evidence>
<reference evidence="8" key="1">
    <citation type="submission" date="2009-12" db="EMBL/GenBank/DDBJ databases">
        <title>Sequence of Clostridiales genomosp. BVAB3 str. UPII9-5.</title>
        <authorList>
            <person name="Madupu R."/>
            <person name="Durkin A.S."/>
            <person name="Torralba M."/>
            <person name="Methe B."/>
            <person name="Sutton G.G."/>
            <person name="Strausberg R.L."/>
            <person name="Nelson K.E."/>
        </authorList>
    </citation>
    <scope>NUCLEOTIDE SEQUENCE [LARGE SCALE GENOMIC DNA]</scope>
    <source>
        <strain evidence="8">UPII9-5</strain>
    </source>
</reference>
<keyword evidence="4" id="KW-0215">Deoxyribonucleotide synthesis</keyword>
<feature type="binding site" evidence="6">
    <location>
        <position position="173"/>
    </location>
    <ligand>
        <name>Fe cation</name>
        <dbReference type="ChEBI" id="CHEBI:24875"/>
        <label>1</label>
    </ligand>
</feature>
<accession>D3QZU4</accession>
<dbReference type="KEGG" id="clo:HMPREF0868_0099"/>
<evidence type="ECO:0000256" key="6">
    <source>
        <dbReference type="PIRSR" id="PIRSR000355-2"/>
    </source>
</evidence>
<feature type="binding site" evidence="6">
    <location>
        <position position="274"/>
    </location>
    <ligand>
        <name>Fe cation</name>
        <dbReference type="ChEBI" id="CHEBI:24875"/>
        <label>2</label>
    </ligand>
</feature>
<feature type="binding site" evidence="6">
    <location>
        <position position="240"/>
    </location>
    <ligand>
        <name>Fe cation</name>
        <dbReference type="ChEBI" id="CHEBI:24875"/>
        <label>2</label>
    </ligand>
</feature>
<proteinExistence type="inferred from homology"/>
<comment type="catalytic activity">
    <reaction evidence="3 4">
        <text>a 2'-deoxyribonucleoside 5'-diphosphate + [thioredoxin]-disulfide + H2O = a ribonucleoside 5'-diphosphate + [thioredoxin]-dithiol</text>
        <dbReference type="Rhea" id="RHEA:23252"/>
        <dbReference type="Rhea" id="RHEA-COMP:10698"/>
        <dbReference type="Rhea" id="RHEA-COMP:10700"/>
        <dbReference type="ChEBI" id="CHEBI:15377"/>
        <dbReference type="ChEBI" id="CHEBI:29950"/>
        <dbReference type="ChEBI" id="CHEBI:50058"/>
        <dbReference type="ChEBI" id="CHEBI:57930"/>
        <dbReference type="ChEBI" id="CHEBI:73316"/>
        <dbReference type="EC" id="1.17.4.1"/>
    </reaction>
</comment>
<feature type="binding site" evidence="6">
    <location>
        <position position="277"/>
    </location>
    <ligand>
        <name>Fe cation</name>
        <dbReference type="ChEBI" id="CHEBI:24875"/>
        <label>2</label>
    </ligand>
</feature>
<dbReference type="AlphaFoldDB" id="D3QZU4"/>
<feature type="binding site" evidence="6">
    <location>
        <position position="173"/>
    </location>
    <ligand>
        <name>Fe cation</name>
        <dbReference type="ChEBI" id="CHEBI:24875"/>
        <label>2</label>
    </ligand>
</feature>
<sequence length="400" mass="46392">MIGCNILLTGSRRLNRAGGLTGGQAVMKDRRMVMEKKIHYSNEGCSFKENEGLNARITKKILFNEKGDIGLDKKKMIGGNPTNLNDFNNVKYKWVSDIYRQMMNNFWIPEEINMSTDVQQYRTLPVAERRAYDKILSFLVFLDSLQTNNVPFIAQYITANEAVLCLTIQAFQEAVHSQSYSYMLDTICSPDERTEILYQWRDDEHLLARNKFIGDLFMAFQNDQSERNLMRVLVANYILEGIYFYSGFMFFYNLGRNGKMPGSVQEIRYINRDENTHLWLFRNILSELQVERPDLFSAELVEEYRAMIKEGAEQEIAWGHYVLGDDIPGLTRQMVTDYIQYLANLRAQNLGFAYIYPDNHSEPASMSWISQYSDANMVKTDFFEAKSTAYAKSTAMIDDL</sequence>
<protein>
    <recommendedName>
        <fullName evidence="4">Ribonucleoside-diphosphate reductase subunit beta</fullName>
        <ecNumber evidence="4">1.17.4.1</ecNumber>
    </recommendedName>
</protein>
<dbReference type="UniPathway" id="UPA00326"/>
<dbReference type="GO" id="GO:0046872">
    <property type="term" value="F:metal ion binding"/>
    <property type="evidence" value="ECO:0007669"/>
    <property type="project" value="UniProtKB-KW"/>
</dbReference>
<dbReference type="PROSITE" id="PS00368">
    <property type="entry name" value="RIBORED_SMALL"/>
    <property type="match status" value="1"/>
</dbReference>
<dbReference type="EC" id="1.17.4.1" evidence="4"/>
<comment type="function">
    <text evidence="4">Provides the precursors necessary for DNA synthesis. Catalyzes the biosynthesis of deoxyribonucleotides from the corresponding ribonucleotides.</text>
</comment>
<dbReference type="NCBIfam" id="NF007184">
    <property type="entry name" value="PRK09614.1-3"/>
    <property type="match status" value="1"/>
</dbReference>
<dbReference type="InterPro" id="IPR000358">
    <property type="entry name" value="RNR_small_fam"/>
</dbReference>
<evidence type="ECO:0000256" key="2">
    <source>
        <dbReference type="ARBA" id="ARBA00011209"/>
    </source>
</evidence>
<evidence type="ECO:0000256" key="4">
    <source>
        <dbReference type="PIRNR" id="PIRNR000355"/>
    </source>
</evidence>
<name>D3QZU4_MAGIU</name>
<feature type="active site" evidence="5">
    <location>
        <position position="180"/>
    </location>
</feature>
<dbReference type="EMBL" id="CP001850">
    <property type="protein sequence ID" value="ADC90757.1"/>
    <property type="molecule type" value="Genomic_DNA"/>
</dbReference>
<dbReference type="PANTHER" id="PTHR23409">
    <property type="entry name" value="RIBONUCLEOSIDE-DIPHOSPHATE REDUCTASE SMALL CHAIN"/>
    <property type="match status" value="1"/>
</dbReference>
<dbReference type="Pfam" id="PF00268">
    <property type="entry name" value="Ribonuc_red_sm"/>
    <property type="match status" value="1"/>
</dbReference>
<keyword evidence="4 7" id="KW-0560">Oxidoreductase</keyword>
<feature type="binding site" evidence="6">
    <location>
        <position position="176"/>
    </location>
    <ligand>
        <name>Fe cation</name>
        <dbReference type="ChEBI" id="CHEBI:24875"/>
        <label>1</label>
    </ligand>
</feature>
<comment type="subunit">
    <text evidence="2">Tetramer of two alpha and two beta subunits.</text>
</comment>
<keyword evidence="4 6" id="KW-0408">Iron</keyword>
<comment type="similarity">
    <text evidence="1 4">Belongs to the ribonucleoside diphosphate reductase small chain family.</text>
</comment>